<dbReference type="EMBL" id="AEAI01001413">
    <property type="protein sequence ID" value="EGH45864.1"/>
    <property type="molecule type" value="Genomic_DNA"/>
</dbReference>
<dbReference type="Proteomes" id="UP000004986">
    <property type="component" value="Unassembled WGS sequence"/>
</dbReference>
<dbReference type="AlphaFoldDB" id="F3GFL4"/>
<name>F3GFL4_PSESJ</name>
<organism evidence="1 2">
    <name type="scientific">Pseudomonas syringae pv. pisi str. 1704B</name>
    <dbReference type="NCBI Taxonomy" id="629263"/>
    <lineage>
        <taxon>Bacteria</taxon>
        <taxon>Pseudomonadati</taxon>
        <taxon>Pseudomonadota</taxon>
        <taxon>Gammaproteobacteria</taxon>
        <taxon>Pseudomonadales</taxon>
        <taxon>Pseudomonadaceae</taxon>
        <taxon>Pseudomonas</taxon>
        <taxon>Pseudomonas syringae</taxon>
    </lineage>
</organism>
<reference evidence="1 2" key="1">
    <citation type="journal article" date="2011" name="PLoS Pathog.">
        <title>Dynamic evolution of pathogenicity revealed by sequencing and comparative genomics of 19 Pseudomonas syringae isolates.</title>
        <authorList>
            <person name="Baltrus D.A."/>
            <person name="Nishimura M.T."/>
            <person name="Romanchuk A."/>
            <person name="Chang J.H."/>
            <person name="Mukhtar M.S."/>
            <person name="Cherkis K."/>
            <person name="Roach J."/>
            <person name="Grant S.R."/>
            <person name="Jones C.D."/>
            <person name="Dangl J.L."/>
        </authorList>
    </citation>
    <scope>NUCLEOTIDE SEQUENCE [LARGE SCALE GENOMIC DNA]</scope>
    <source>
        <strain evidence="1 2">1704B</strain>
    </source>
</reference>
<protein>
    <submittedName>
        <fullName evidence="1">Uncharacterized protein</fullName>
    </submittedName>
</protein>
<evidence type="ECO:0000313" key="2">
    <source>
        <dbReference type="Proteomes" id="UP000004986"/>
    </source>
</evidence>
<sequence length="47" mass="5457">MIDPDTGDQRQIRIHEIDRVQTTAQTDFQHHRIEPGLLEQLLFACIG</sequence>
<keyword evidence="2" id="KW-1185">Reference proteome</keyword>
<accession>F3GFL4</accession>
<feature type="non-terminal residue" evidence="1">
    <location>
        <position position="47"/>
    </location>
</feature>
<dbReference type="HOGENOM" id="CLU_3177458_0_0_6"/>
<proteinExistence type="predicted"/>
<gene>
    <name evidence="1" type="ORF">PSYPI_27554</name>
</gene>
<evidence type="ECO:0000313" key="1">
    <source>
        <dbReference type="EMBL" id="EGH45864.1"/>
    </source>
</evidence>
<comment type="caution">
    <text evidence="1">The sequence shown here is derived from an EMBL/GenBank/DDBJ whole genome shotgun (WGS) entry which is preliminary data.</text>
</comment>